<dbReference type="Proteomes" id="UP000241895">
    <property type="component" value="Unassembled WGS sequence"/>
</dbReference>
<reference evidence="4 5" key="1">
    <citation type="submission" date="2018-03" db="EMBL/GenBank/DDBJ databases">
        <authorList>
            <person name="Zhou J."/>
            <person name="Li X."/>
            <person name="Xue M."/>
            <person name="Yin J."/>
        </authorList>
    </citation>
    <scope>NUCLEOTIDE SEQUENCE [LARGE SCALE GENOMIC DNA]</scope>
    <source>
        <strain evidence="4 5">SYSU ZJ2214</strain>
    </source>
</reference>
<dbReference type="PRINTS" id="PR00313">
    <property type="entry name" value="CABNDNGRPT"/>
</dbReference>
<name>A0ABX5IV70_9GAMM</name>
<accession>A0ABX5IV70</accession>
<keyword evidence="5" id="KW-1185">Reference proteome</keyword>
<dbReference type="SUPFAM" id="SSF51120">
    <property type="entry name" value="beta-Roll"/>
    <property type="match status" value="1"/>
</dbReference>
<dbReference type="Pfam" id="PF17963">
    <property type="entry name" value="Big_9"/>
    <property type="match status" value="3"/>
</dbReference>
<dbReference type="Gene3D" id="2.60.40.2810">
    <property type="match status" value="2"/>
</dbReference>
<evidence type="ECO:0000256" key="1">
    <source>
        <dbReference type="ARBA" id="ARBA00022837"/>
    </source>
</evidence>
<dbReference type="InterPro" id="IPR036465">
    <property type="entry name" value="vWFA_dom_sf"/>
</dbReference>
<evidence type="ECO:0000313" key="4">
    <source>
        <dbReference type="EMBL" id="PTL88952.1"/>
    </source>
</evidence>
<feature type="domain" description="VWFA" evidence="3">
    <location>
        <begin position="1080"/>
        <end position="1254"/>
    </location>
</feature>
<dbReference type="NCBIfam" id="NF012211">
    <property type="entry name" value="tand_rpt_95"/>
    <property type="match status" value="3"/>
</dbReference>
<dbReference type="Gene3D" id="2.60.40.3440">
    <property type="match status" value="1"/>
</dbReference>
<organism evidence="4 5">
    <name type="scientific">Halomonas litopenaei</name>
    <dbReference type="NCBI Taxonomy" id="2109328"/>
    <lineage>
        <taxon>Bacteria</taxon>
        <taxon>Pseudomonadati</taxon>
        <taxon>Pseudomonadota</taxon>
        <taxon>Gammaproteobacteria</taxon>
        <taxon>Oceanospirillales</taxon>
        <taxon>Halomonadaceae</taxon>
        <taxon>Halomonas</taxon>
    </lineage>
</organism>
<dbReference type="SUPFAM" id="SSF53300">
    <property type="entry name" value="vWA-like"/>
    <property type="match status" value="1"/>
</dbReference>
<dbReference type="CDD" id="cd00198">
    <property type="entry name" value="vWFA"/>
    <property type="match status" value="1"/>
</dbReference>
<dbReference type="InterPro" id="IPR018511">
    <property type="entry name" value="Hemolysin-typ_Ca-bd_CS"/>
</dbReference>
<comment type="caution">
    <text evidence="4">The sequence shown here is derived from an EMBL/GenBank/DDBJ whole genome shotgun (WGS) entry which is preliminary data.</text>
</comment>
<gene>
    <name evidence="4" type="ORF">C6W88_20340</name>
</gene>
<keyword evidence="1" id="KW-0106">Calcium</keyword>
<dbReference type="Pfam" id="PF13519">
    <property type="entry name" value="VWA_2"/>
    <property type="match status" value="1"/>
</dbReference>
<dbReference type="PROSITE" id="PS50234">
    <property type="entry name" value="VWFA"/>
    <property type="match status" value="1"/>
</dbReference>
<dbReference type="PROSITE" id="PS00330">
    <property type="entry name" value="HEMOLYSIN_CALCIUM"/>
    <property type="match status" value="2"/>
</dbReference>
<dbReference type="NCBIfam" id="TIGR03661">
    <property type="entry name" value="T1SS_VCA0849"/>
    <property type="match status" value="1"/>
</dbReference>
<evidence type="ECO:0000313" key="5">
    <source>
        <dbReference type="Proteomes" id="UP000241895"/>
    </source>
</evidence>
<evidence type="ECO:0000259" key="3">
    <source>
        <dbReference type="PROSITE" id="PS50234"/>
    </source>
</evidence>
<proteinExistence type="predicted"/>
<dbReference type="EMBL" id="PXNS01000019">
    <property type="protein sequence ID" value="PTL88952.1"/>
    <property type="molecule type" value="Genomic_DNA"/>
</dbReference>
<dbReference type="Gene3D" id="2.150.10.10">
    <property type="entry name" value="Serralysin-like metalloprotease, C-terminal"/>
    <property type="match status" value="1"/>
</dbReference>
<sequence>MTKFGRRNASRPHIFGQVKGVTRPSSSRALIVHAADPASFLLGIDTGDGVMANQSSDFRVDEAGLDDGTRAGSVATSVGGVYERPPGGQIEGFVVNGVDLTGGGSLSGDFGTLTVAVDAQGNYRWDYQLTDNSDDHRSQGRGDEGINDPFKVEVNGGSQGVQTDNLRIFVKDDVPDATATAPSSVAEGEVARGTWSVNAGADGLREMRVYVSEEVGFYRLDTPIELSVGTLIVNSDGSWEFEARDGLDQTTHPELEFTLRPIDNDGDRGRAKVTVEITDANVPTTPTSDDDPYTRSPSVVVDEDGLAGGNPGGPEDVAGEATSASARLGYDFGADGPAASGAFYWTTDGLPTNLQSQGSAVVYEVSADGLSLTGRDEVSGEAVFTVVRADDSDLVTVSLLRPLDHFATGTEDDIDLSFGYVVKDADGSEAKGYLAVTVDDDTPVVVDDYSSAGSGESVNADVLANDSPGADLGHLVSAEVVSGQGQVVINDDQTLTFTPADDFSGTARIKYKVLDCDGDPMVGHWTVKVEDTDGKPVTSDVHRIVLDEDGLPGGNAGGNGDVVGEPISAVRDLQIDFGADGPAAGGGFAWSADIALTAGPQSPTDDNPRSDLDGLTSQGSEVSFEVVDGGRGLIGRNEAGESVITVSLEDGSDVARAVLHRPIDHLRPFSEDNIFLGLSYTVTDADGDTAQGQLELLIDDDTAETEDDSSVSDNGAAVTLDVLANDAVGADGGRVTAANVVGDSEVTGSVVLNQDGTLTFTPDPGQSGVATVRYTLTDGDGDPRFAEWTIIVDADGTPTTPSGDDVPVAVVDEDGLAGGIAGGIDDVAGEATQVAGVLGYDAGTDGAGDFRWLAPSPSGLTSGGMPVMFSLSGDGRQLVGSAGGSVVLTAVLTNLLTGAYQVTLAGPLDHSDPGSEDDIDLTLNYVVSDSDGDEAQGSLNVVVDDDSPLAADDAASASGGAPVVIEVLDNDQVGADGASVTAAAVRGGDSVGTVSVNTDGSLTFVPNPTFGGQAVIDYTLTDNDGDSAEAEATVSVEGPADELVVGDNDDDNEATGAGGDVLIGDRGGLEAVLTPATNYNISLIVDTTGSMVVPSGTPGLSRLELVQAALKNLLTDLVAHDGQINLQIVDFGTNAVDHIVIDLSSADDIANVVSFIDGFRAEGGTNLEAGIRTASGWLAAQDADPQFADFEDLSFILTDGGPTHYTDDAGRTVSATAIDATAIKEAADAYTELAALSSVRAVGIGDATREDVLEFFDNTDVSGTGALSYQGTVVDGVRLANFTRGSTDALRVETWTKVSDANTVAAQFGGKLRIRDNANDDQAAEVVSTSFFVDDDPDDQLYTSLLFRYSTSVFSQSNDSMGYVVEVREGGQWQEYASSSLTYAPNWTTVDTGFLETGEYRLRFLVDSGNRTNDSLDIDQIRLEQRLLDDGDILETGQVEVVNTAEELEAALFGGGSQAELAALGDDVLAGNEGDDVLFGDTVNSDGLSWVDGDSGESFQAGEHDGLGYLGLVEFLRWGVNGGAEPTDQQIIDYVRDNVETLAIADRSDGGNDSLSGGAGDDTLIGGGGDDLLVGGADDDLLVGGAGADVFAWEFGDAGSTTAPAQDTVADFTVGEYGVEAEADRLDLADLLQGADEDNLADYLQASQDGDDTLLSISSEGNLAAGGANADQFVVLQGVQMGADGDAFLQNLLDDGQLRVE</sequence>
<dbReference type="Gene3D" id="3.40.50.410">
    <property type="entry name" value="von Willebrand factor, type A domain"/>
    <property type="match status" value="1"/>
</dbReference>
<dbReference type="InterPro" id="IPR011049">
    <property type="entry name" value="Serralysin-like_metalloprot_C"/>
</dbReference>
<feature type="region of interest" description="Disordered" evidence="2">
    <location>
        <begin position="281"/>
        <end position="318"/>
    </location>
</feature>
<dbReference type="InterPro" id="IPR002035">
    <property type="entry name" value="VWF_A"/>
</dbReference>
<protein>
    <recommendedName>
        <fullName evidence="3">VWFA domain-containing protein</fullName>
    </recommendedName>
</protein>
<evidence type="ECO:0000256" key="2">
    <source>
        <dbReference type="SAM" id="MobiDB-lite"/>
    </source>
</evidence>
<dbReference type="InterPro" id="IPR001343">
    <property type="entry name" value="Hemolysn_Ca-bd"/>
</dbReference>
<feature type="region of interest" description="Disordered" evidence="2">
    <location>
        <begin position="597"/>
        <end position="620"/>
    </location>
</feature>
<dbReference type="InterPro" id="IPR019960">
    <property type="entry name" value="T1SS_VCA0849"/>
</dbReference>
<dbReference type="Pfam" id="PF00353">
    <property type="entry name" value="HemolysinCabind"/>
    <property type="match status" value="2"/>
</dbReference>